<dbReference type="EMBL" id="HE797421">
    <property type="protein sequence ID" value="CCM06628.1"/>
    <property type="molecule type" value="Genomic_DNA"/>
</dbReference>
<dbReference type="SUPFAM" id="SSF56112">
    <property type="entry name" value="Protein kinase-like (PK-like)"/>
    <property type="match status" value="1"/>
</dbReference>
<dbReference type="InParanoid" id="J4GIH6"/>
<feature type="region of interest" description="Disordered" evidence="1">
    <location>
        <begin position="116"/>
        <end position="186"/>
    </location>
</feature>
<dbReference type="RefSeq" id="XP_012185911.1">
    <property type="nucleotide sequence ID" value="XM_012330521.1"/>
</dbReference>
<gene>
    <name evidence="3" type="ORF">FIBRA_08908</name>
</gene>
<protein>
    <recommendedName>
        <fullName evidence="2">Fungal-type protein kinase domain-containing protein</fullName>
    </recommendedName>
</protein>
<name>J4GIH6_9APHY</name>
<dbReference type="GeneID" id="24101528"/>
<reference evidence="3 4" key="1">
    <citation type="journal article" date="2012" name="Appl. Environ. Microbiol.">
        <title>Short-read sequencing for genomic analysis of the brown rot fungus Fibroporia radiculosa.</title>
        <authorList>
            <person name="Tang J.D."/>
            <person name="Perkins A.D."/>
            <person name="Sonstegard T.S."/>
            <person name="Schroeder S.G."/>
            <person name="Burgess S.C."/>
            <person name="Diehl S.V."/>
        </authorList>
    </citation>
    <scope>NUCLEOTIDE SEQUENCE [LARGE SCALE GENOMIC DNA]</scope>
    <source>
        <strain evidence="3 4">TFFH 294</strain>
    </source>
</reference>
<evidence type="ECO:0000313" key="3">
    <source>
        <dbReference type="EMBL" id="CCM06628.1"/>
    </source>
</evidence>
<sequence length="279" mass="31182">MVHSRLSTTAYGWPIKYARSLNELVRAILGGVIGNRNAYRRGVLHRDASIGNILIKSDDDGTDGDGVLIDFDSAIMFEMHQPLLNDPPSGTRPSMSAEILGNRYYFSEGVNEQPGVGVVASIGDDDNEDDEDDEDECRVDNHGVHGYDEVKNEDGNDVDEDKDGLKDEDHSSDDEEDDEGDKRLAAVHGPPHSVIHDLEGFFWVLLWVCISRSGPATCRKQLNDPDPSSMFYREWSSLFEGDSVVMKMLTMTKSRTAFVTWLTRFLPSYHKPLTQLLAD</sequence>
<evidence type="ECO:0000313" key="4">
    <source>
        <dbReference type="Proteomes" id="UP000006352"/>
    </source>
</evidence>
<dbReference type="STRING" id="599839.J4GIH6"/>
<dbReference type="Gene3D" id="1.10.510.10">
    <property type="entry name" value="Transferase(Phosphotransferase) domain 1"/>
    <property type="match status" value="1"/>
</dbReference>
<dbReference type="PANTHER" id="PTHR38248">
    <property type="entry name" value="FUNK1 6"/>
    <property type="match status" value="1"/>
</dbReference>
<accession>J4GIH6</accession>
<dbReference type="HOGENOM" id="CLU_066257_0_0_1"/>
<organism evidence="3 4">
    <name type="scientific">Fibroporia radiculosa</name>
    <dbReference type="NCBI Taxonomy" id="599839"/>
    <lineage>
        <taxon>Eukaryota</taxon>
        <taxon>Fungi</taxon>
        <taxon>Dikarya</taxon>
        <taxon>Basidiomycota</taxon>
        <taxon>Agaricomycotina</taxon>
        <taxon>Agaricomycetes</taxon>
        <taxon>Polyporales</taxon>
        <taxon>Fibroporiaceae</taxon>
        <taxon>Fibroporia</taxon>
    </lineage>
</organism>
<feature type="compositionally biased region" description="Acidic residues" evidence="1">
    <location>
        <begin position="123"/>
        <end position="137"/>
    </location>
</feature>
<feature type="compositionally biased region" description="Acidic residues" evidence="1">
    <location>
        <begin position="170"/>
        <end position="179"/>
    </location>
</feature>
<dbReference type="OrthoDB" id="3268633at2759"/>
<dbReference type="AlphaFoldDB" id="J4GIH6"/>
<keyword evidence="4" id="KW-1185">Reference proteome</keyword>
<proteinExistence type="predicted"/>
<dbReference type="InterPro" id="IPR011009">
    <property type="entry name" value="Kinase-like_dom_sf"/>
</dbReference>
<feature type="compositionally biased region" description="Basic and acidic residues" evidence="1">
    <location>
        <begin position="138"/>
        <end position="154"/>
    </location>
</feature>
<dbReference type="Proteomes" id="UP000006352">
    <property type="component" value="Unassembled WGS sequence"/>
</dbReference>
<dbReference type="PANTHER" id="PTHR38248:SF2">
    <property type="entry name" value="FUNK1 11"/>
    <property type="match status" value="1"/>
</dbReference>
<evidence type="ECO:0000256" key="1">
    <source>
        <dbReference type="SAM" id="MobiDB-lite"/>
    </source>
</evidence>
<evidence type="ECO:0000259" key="2">
    <source>
        <dbReference type="Pfam" id="PF17667"/>
    </source>
</evidence>
<dbReference type="Pfam" id="PF17667">
    <property type="entry name" value="Pkinase_fungal"/>
    <property type="match status" value="1"/>
</dbReference>
<feature type="domain" description="Fungal-type protein kinase" evidence="2">
    <location>
        <begin position="2"/>
        <end position="209"/>
    </location>
</feature>
<dbReference type="InterPro" id="IPR040976">
    <property type="entry name" value="Pkinase_fungal"/>
</dbReference>